<dbReference type="InterPro" id="IPR001254">
    <property type="entry name" value="Trypsin_dom"/>
</dbReference>
<evidence type="ECO:0000256" key="3">
    <source>
        <dbReference type="ARBA" id="ARBA00022801"/>
    </source>
</evidence>
<keyword evidence="3" id="KW-0378">Hydrolase</keyword>
<gene>
    <name evidence="8" type="ORF">HQ603_15090</name>
</gene>
<proteinExistence type="inferred from homology"/>
<dbReference type="PROSITE" id="PS00135">
    <property type="entry name" value="TRYPSIN_SER"/>
    <property type="match status" value="1"/>
</dbReference>
<organism evidence="8 9">
    <name type="scientific">Rhodococcoides corynebacterioides</name>
    <dbReference type="NCBI Taxonomy" id="53972"/>
    <lineage>
        <taxon>Bacteria</taxon>
        <taxon>Bacillati</taxon>
        <taxon>Actinomycetota</taxon>
        <taxon>Actinomycetes</taxon>
        <taxon>Mycobacteriales</taxon>
        <taxon>Nocardiaceae</taxon>
        <taxon>Rhodococcoides</taxon>
    </lineage>
</organism>
<reference evidence="8 9" key="1">
    <citation type="submission" date="2020-06" db="EMBL/GenBank/DDBJ databases">
        <title>Taxonomy, biology and ecology of Rhodococcus bacteria occurring in California pistachio and other woody hosts as revealed by genome sequence analyses.</title>
        <authorList>
            <person name="Gai Y."/>
            <person name="Riely B."/>
        </authorList>
    </citation>
    <scope>NUCLEOTIDE SEQUENCE [LARGE SCALE GENOMIC DNA]</scope>
    <source>
        <strain evidence="8 9">BP-281</strain>
    </source>
</reference>
<keyword evidence="2" id="KW-0645">Protease</keyword>
<evidence type="ECO:0000313" key="9">
    <source>
        <dbReference type="Proteomes" id="UP000825228"/>
    </source>
</evidence>
<accession>A0ABS7P6Q4</accession>
<dbReference type="InterPro" id="IPR035070">
    <property type="entry name" value="Streptogrisin_prodomain"/>
</dbReference>
<keyword evidence="5" id="KW-1015">Disulfide bond</keyword>
<dbReference type="InterPro" id="IPR043504">
    <property type="entry name" value="Peptidase_S1_PA_chymotrypsin"/>
</dbReference>
<feature type="domain" description="Peptidase S1" evidence="7">
    <location>
        <begin position="158"/>
        <end position="306"/>
    </location>
</feature>
<dbReference type="Gene3D" id="3.30.300.50">
    <property type="match status" value="1"/>
</dbReference>
<name>A0ABS7P6Q4_9NOCA</name>
<dbReference type="InterPro" id="IPR001316">
    <property type="entry name" value="Pept_S1A_streptogrisin"/>
</dbReference>
<dbReference type="PRINTS" id="PR00861">
    <property type="entry name" value="ALYTICPTASE"/>
</dbReference>
<sequence>MTVRAAVVAAVFAGAALVSAPTAAAQDAPLADALQRDLGLSVADWSQRSAVAADLASFADRARADFADSVAGVHLDPSGVGVVDLVPGSAAGAARAAAQHAGFAVRDAVTAAAAPDTLAAGSIADAVSSGGDGIVASSDTGGLRCSVGFNGIDASGAAVVVTAGHCDPNLAAAGTAGASRVAGLDGSPVGTVARGSLDGHDWSVIRLDDDVADRFRNNDIRVPGAAPLDVTGVVDPVVGMPVCKAGATTGYTCGTVTAVGRTVDVGSRVLRDAFVTDICALQGDSGGPLMSGTAAVGVASASNVGQYGQCAVADAVAFVSGTGPQLFATPVSKILEDNPGLRLRTS</sequence>
<dbReference type="InterPro" id="IPR033116">
    <property type="entry name" value="TRYPSIN_SER"/>
</dbReference>
<dbReference type="CDD" id="cd21112">
    <property type="entry name" value="alphaLP-like"/>
    <property type="match status" value="1"/>
</dbReference>
<evidence type="ECO:0000256" key="4">
    <source>
        <dbReference type="ARBA" id="ARBA00022825"/>
    </source>
</evidence>
<evidence type="ECO:0000259" key="7">
    <source>
        <dbReference type="Pfam" id="PF00089"/>
    </source>
</evidence>
<keyword evidence="6" id="KW-0732">Signal</keyword>
<dbReference type="EMBL" id="JABUBU010000018">
    <property type="protein sequence ID" value="MBY6368078.1"/>
    <property type="molecule type" value="Genomic_DNA"/>
</dbReference>
<keyword evidence="4" id="KW-0720">Serine protease</keyword>
<comment type="similarity">
    <text evidence="1">Belongs to the peptidase S1 family.</text>
</comment>
<dbReference type="RefSeq" id="WP_222685478.1">
    <property type="nucleotide sequence ID" value="NZ_JABUBT010000002.1"/>
</dbReference>
<keyword evidence="9" id="KW-1185">Reference proteome</keyword>
<dbReference type="InterPro" id="IPR018114">
    <property type="entry name" value="TRYPSIN_HIS"/>
</dbReference>
<evidence type="ECO:0000256" key="2">
    <source>
        <dbReference type="ARBA" id="ARBA00022670"/>
    </source>
</evidence>
<dbReference type="Pfam" id="PF00089">
    <property type="entry name" value="Trypsin"/>
    <property type="match status" value="1"/>
</dbReference>
<dbReference type="InterPro" id="IPR009003">
    <property type="entry name" value="Peptidase_S1_PA"/>
</dbReference>
<dbReference type="Proteomes" id="UP000825228">
    <property type="component" value="Unassembled WGS sequence"/>
</dbReference>
<protein>
    <submittedName>
        <fullName evidence="8">Trypsin-like serine protease</fullName>
    </submittedName>
</protein>
<evidence type="ECO:0000313" key="8">
    <source>
        <dbReference type="EMBL" id="MBY6368078.1"/>
    </source>
</evidence>
<evidence type="ECO:0000256" key="5">
    <source>
        <dbReference type="ARBA" id="ARBA00023157"/>
    </source>
</evidence>
<feature type="chain" id="PRO_5046622843" evidence="6">
    <location>
        <begin position="25"/>
        <end position="346"/>
    </location>
</feature>
<feature type="signal peptide" evidence="6">
    <location>
        <begin position="1"/>
        <end position="24"/>
    </location>
</feature>
<dbReference type="PROSITE" id="PS00134">
    <property type="entry name" value="TRYPSIN_HIS"/>
    <property type="match status" value="1"/>
</dbReference>
<comment type="caution">
    <text evidence="8">The sequence shown here is derived from an EMBL/GenBank/DDBJ whole genome shotgun (WGS) entry which is preliminary data.</text>
</comment>
<dbReference type="SUPFAM" id="SSF50494">
    <property type="entry name" value="Trypsin-like serine proteases"/>
    <property type="match status" value="1"/>
</dbReference>
<dbReference type="Gene3D" id="2.40.10.10">
    <property type="entry name" value="Trypsin-like serine proteases"/>
    <property type="match status" value="2"/>
</dbReference>
<evidence type="ECO:0000256" key="1">
    <source>
        <dbReference type="ARBA" id="ARBA00007664"/>
    </source>
</evidence>
<evidence type="ECO:0000256" key="6">
    <source>
        <dbReference type="SAM" id="SignalP"/>
    </source>
</evidence>